<accession>K2MZA8</accession>
<dbReference type="AlphaFoldDB" id="K2MZA8"/>
<dbReference type="EMBL" id="AMSI01000017">
    <property type="protein sequence ID" value="EKF40568.1"/>
    <property type="molecule type" value="Genomic_DNA"/>
</dbReference>
<dbReference type="PATRIC" id="fig|1231190.3.peg.4266"/>
<name>K2MZA8_9HYPH</name>
<dbReference type="STRING" id="721133.SAMN05216176_104265"/>
<sequence>MPGIESVREPSKEPNQRARAREEVGFSEFWDSWPLETRPDKRAYAQRLFERLSRENRGKAIKRASVYRAQWTACDKPALMIPYLKGRVFLECEDAPCSRNGIAARPDKNRWAMRQAVPQLFVATDQEAQIGQWQNWLACNELPPLETLGVEDRRNGKPGYRLPSYWPPEAGSPKALEWTAYFRRRLKRGRHEAPHEPADRRTS</sequence>
<dbReference type="Proteomes" id="UP000007374">
    <property type="component" value="Unassembled WGS sequence"/>
</dbReference>
<reference evidence="2 3" key="1">
    <citation type="journal article" date="2012" name="J. Bacteriol.">
        <title>Genome Sequence of Nitratireductor indicus Type Strain C115.</title>
        <authorList>
            <person name="Lai Q."/>
            <person name="Li G."/>
            <person name="Yu Z."/>
            <person name="Shao Z."/>
        </authorList>
    </citation>
    <scope>NUCLEOTIDE SEQUENCE [LARGE SCALE GENOMIC DNA]</scope>
    <source>
        <strain evidence="2 3">C115</strain>
    </source>
</reference>
<protein>
    <submittedName>
        <fullName evidence="2">Uncharacterized protein</fullName>
    </submittedName>
</protein>
<evidence type="ECO:0000313" key="3">
    <source>
        <dbReference type="Proteomes" id="UP000007374"/>
    </source>
</evidence>
<keyword evidence="3" id="KW-1185">Reference proteome</keyword>
<organism evidence="2 3">
    <name type="scientific">Nitratireductor indicus C115</name>
    <dbReference type="NCBI Taxonomy" id="1231190"/>
    <lineage>
        <taxon>Bacteria</taxon>
        <taxon>Pseudomonadati</taxon>
        <taxon>Pseudomonadota</taxon>
        <taxon>Alphaproteobacteria</taxon>
        <taxon>Hyphomicrobiales</taxon>
        <taxon>Phyllobacteriaceae</taxon>
        <taxon>Nitratireductor</taxon>
    </lineage>
</organism>
<gene>
    <name evidence="2" type="ORF">NA8A_20627</name>
</gene>
<evidence type="ECO:0000313" key="2">
    <source>
        <dbReference type="EMBL" id="EKF40568.1"/>
    </source>
</evidence>
<evidence type="ECO:0000256" key="1">
    <source>
        <dbReference type="SAM" id="MobiDB-lite"/>
    </source>
</evidence>
<proteinExistence type="predicted"/>
<comment type="caution">
    <text evidence="2">The sequence shown here is derived from an EMBL/GenBank/DDBJ whole genome shotgun (WGS) entry which is preliminary data.</text>
</comment>
<feature type="region of interest" description="Disordered" evidence="1">
    <location>
        <begin position="1"/>
        <end position="23"/>
    </location>
</feature>
<dbReference type="eggNOG" id="ENOG5033S85">
    <property type="taxonomic scope" value="Bacteria"/>
</dbReference>